<evidence type="ECO:0000313" key="10">
    <source>
        <dbReference type="Proteomes" id="UP000014680"/>
    </source>
</evidence>
<dbReference type="GO" id="GO:0005643">
    <property type="term" value="C:nuclear pore"/>
    <property type="evidence" value="ECO:0007669"/>
    <property type="project" value="TreeGrafter"/>
</dbReference>
<dbReference type="GO" id="GO:0005737">
    <property type="term" value="C:cytoplasm"/>
    <property type="evidence" value="ECO:0007669"/>
    <property type="project" value="UniProtKB-SubCell"/>
</dbReference>
<evidence type="ECO:0000259" key="8">
    <source>
        <dbReference type="Pfam" id="PF25795"/>
    </source>
</evidence>
<comment type="similarity">
    <text evidence="3">Belongs to the exportin family.</text>
</comment>
<dbReference type="InterPro" id="IPR057947">
    <property type="entry name" value="TPR_XPO7/RBP17"/>
</dbReference>
<evidence type="ECO:0000256" key="4">
    <source>
        <dbReference type="ARBA" id="ARBA00022448"/>
    </source>
</evidence>
<dbReference type="Proteomes" id="UP000014680">
    <property type="component" value="Unassembled WGS sequence"/>
</dbReference>
<evidence type="ECO:0000256" key="1">
    <source>
        <dbReference type="ARBA" id="ARBA00004123"/>
    </source>
</evidence>
<dbReference type="PANTHER" id="PTHR12596:SF2">
    <property type="entry name" value="EXPORTIN-7 ISOFORM X1"/>
    <property type="match status" value="1"/>
</dbReference>
<proteinExistence type="inferred from homology"/>
<keyword evidence="10" id="KW-1185">Reference proteome</keyword>
<keyword evidence="5" id="KW-0963">Cytoplasm</keyword>
<comment type="subcellular location">
    <subcellularLocation>
        <location evidence="2">Cytoplasm</location>
    </subcellularLocation>
    <subcellularLocation>
        <location evidence="1">Nucleus</location>
    </subcellularLocation>
</comment>
<organism evidence="9 10">
    <name type="scientific">Entamoeba invadens IP1</name>
    <dbReference type="NCBI Taxonomy" id="370355"/>
    <lineage>
        <taxon>Eukaryota</taxon>
        <taxon>Amoebozoa</taxon>
        <taxon>Evosea</taxon>
        <taxon>Archamoebae</taxon>
        <taxon>Mastigamoebida</taxon>
        <taxon>Entamoebidae</taxon>
        <taxon>Entamoeba</taxon>
    </lineage>
</organism>
<evidence type="ECO:0000256" key="5">
    <source>
        <dbReference type="ARBA" id="ARBA00022490"/>
    </source>
</evidence>
<keyword evidence="6" id="KW-0653">Protein transport</keyword>
<keyword evidence="7" id="KW-0539">Nucleus</keyword>
<evidence type="ECO:0000256" key="3">
    <source>
        <dbReference type="ARBA" id="ARBA00009466"/>
    </source>
</evidence>
<evidence type="ECO:0000313" key="9">
    <source>
        <dbReference type="EMBL" id="ELP89010.1"/>
    </source>
</evidence>
<sequence>MSAPNTEIVNTTNMQLPEIEQLLTRLYTTGCNLKVVFTAPQCKIVMVQSQNRFALMHAVKCMSEILSLPSTNQKQKVEAFMLMSDFLLNRGPSLDGACARIASHTQALLLRALYTETKEAPQYVQLLVEGGRKDPNNVVFYLYSMMEIVETLSDADKTMVRKTITSFRDNGLRLIFEFAYQVCLQVLSQGQQITNALTILENTLDLLTSCFKFNFTGTMVDELNDDLATIQLPSIYIPIVDNSMFMDGLFKAIFASEKMAIKVLELLATIASIRKASWQSSADAFVFFQNMFNGAINIMNNGLLIKTPDACAVFCKFLERLKSNVQMSQILTTNNLKTLNNFSLLVVQNWLSLGESVNYILSFWNKIINSGSFSEDPQAEGTFNKIVFAICQTLIDSISNYLNGMNYCGGECVLYDVDLNCNELIENISQLTRLNLGPMYDFLENNKSICMSELSQLEDTHNYNSVLLEKIETKLLWFLSLMNSLLGRGVSSYRNSQEDGVQPKIIVSIFLQIRTTNRIFGLGKWDNSLKTAEISTELEYLKFFSNFKTMMLTKLNNRDDLLKDIKNGLGVNSTDDMMVFIIEKLSSNFLKYPTNIDLINKTIDIFLSLLTNGTQCKNLIKIPQVNN</sequence>
<dbReference type="OrthoDB" id="244158at2759"/>
<dbReference type="GeneID" id="14887918"/>
<dbReference type="EMBL" id="KB206684">
    <property type="protein sequence ID" value="ELP89010.1"/>
    <property type="molecule type" value="Genomic_DNA"/>
</dbReference>
<dbReference type="InterPro" id="IPR044189">
    <property type="entry name" value="XPO4/7-like"/>
</dbReference>
<dbReference type="KEGG" id="eiv:EIN_493090"/>
<evidence type="ECO:0000256" key="2">
    <source>
        <dbReference type="ARBA" id="ARBA00004496"/>
    </source>
</evidence>
<gene>
    <name evidence="9" type="ORF">EIN_493090</name>
</gene>
<reference evidence="9 10" key="1">
    <citation type="submission" date="2012-10" db="EMBL/GenBank/DDBJ databases">
        <authorList>
            <person name="Zafar N."/>
            <person name="Inman J."/>
            <person name="Hall N."/>
            <person name="Lorenzi H."/>
            <person name="Caler E."/>
        </authorList>
    </citation>
    <scope>NUCLEOTIDE SEQUENCE [LARGE SCALE GENOMIC DNA]</scope>
    <source>
        <strain evidence="9 10">IP1</strain>
    </source>
</reference>
<feature type="non-terminal residue" evidence="9">
    <location>
        <position position="1"/>
    </location>
</feature>
<feature type="domain" description="Exportin-7/Ran-binding protein 17 TPR repeats" evidence="8">
    <location>
        <begin position="422"/>
        <end position="626"/>
    </location>
</feature>
<dbReference type="PANTHER" id="PTHR12596">
    <property type="entry name" value="EXPORTIN 4,7-RELATED"/>
    <property type="match status" value="1"/>
</dbReference>
<name>A0A0A1U4B7_ENTIV</name>
<dbReference type="GO" id="GO:0006611">
    <property type="term" value="P:protein export from nucleus"/>
    <property type="evidence" value="ECO:0007669"/>
    <property type="project" value="TreeGrafter"/>
</dbReference>
<dbReference type="RefSeq" id="XP_004255781.1">
    <property type="nucleotide sequence ID" value="XM_004255733.1"/>
</dbReference>
<evidence type="ECO:0000256" key="6">
    <source>
        <dbReference type="ARBA" id="ARBA00022927"/>
    </source>
</evidence>
<dbReference type="VEuPathDB" id="AmoebaDB:EIN_493090"/>
<dbReference type="AlphaFoldDB" id="A0A0A1U4B7"/>
<feature type="non-terminal residue" evidence="9">
    <location>
        <position position="627"/>
    </location>
</feature>
<protein>
    <recommendedName>
        <fullName evidence="8">Exportin-7/Ran-binding protein 17 TPR repeats domain-containing protein</fullName>
    </recommendedName>
</protein>
<keyword evidence="4" id="KW-0813">Transport</keyword>
<accession>A0A0A1U4B7</accession>
<dbReference type="Pfam" id="PF25795">
    <property type="entry name" value="TPR_XPO7"/>
    <property type="match status" value="1"/>
</dbReference>
<evidence type="ECO:0000256" key="7">
    <source>
        <dbReference type="ARBA" id="ARBA00023242"/>
    </source>
</evidence>
<dbReference type="GO" id="GO:0005049">
    <property type="term" value="F:nuclear export signal receptor activity"/>
    <property type="evidence" value="ECO:0007669"/>
    <property type="project" value="InterPro"/>
</dbReference>